<accession>A0A1F7WKD5</accession>
<evidence type="ECO:0000313" key="2">
    <source>
        <dbReference type="EMBL" id="OGM02598.1"/>
    </source>
</evidence>
<dbReference type="Proteomes" id="UP000176198">
    <property type="component" value="Unassembled WGS sequence"/>
</dbReference>
<name>A0A1F7WKD5_9BACT</name>
<dbReference type="EMBL" id="MGFJ01000019">
    <property type="protein sequence ID" value="OGM02598.1"/>
    <property type="molecule type" value="Genomic_DNA"/>
</dbReference>
<evidence type="ECO:0000259" key="1">
    <source>
        <dbReference type="Pfam" id="PF12229"/>
    </source>
</evidence>
<dbReference type="InterPro" id="IPR007391">
    <property type="entry name" value="Vancomycin_resist_VanW"/>
</dbReference>
<organism evidence="2 3">
    <name type="scientific">Candidatus Woesebacteria bacterium GWA1_41_8</name>
    <dbReference type="NCBI Taxonomy" id="1802471"/>
    <lineage>
        <taxon>Bacteria</taxon>
        <taxon>Candidatus Woeseibacteriota</taxon>
    </lineage>
</organism>
<reference evidence="2 3" key="1">
    <citation type="journal article" date="2016" name="Nat. Commun.">
        <title>Thousands of microbial genomes shed light on interconnected biogeochemical processes in an aquifer system.</title>
        <authorList>
            <person name="Anantharaman K."/>
            <person name="Brown C.T."/>
            <person name="Hug L.A."/>
            <person name="Sharon I."/>
            <person name="Castelle C.J."/>
            <person name="Probst A.J."/>
            <person name="Thomas B.C."/>
            <person name="Singh A."/>
            <person name="Wilkins M.J."/>
            <person name="Karaoz U."/>
            <person name="Brodie E.L."/>
            <person name="Williams K.H."/>
            <person name="Hubbard S.S."/>
            <person name="Banfield J.F."/>
        </authorList>
    </citation>
    <scope>NUCLEOTIDE SEQUENCE [LARGE SCALE GENOMIC DNA]</scope>
</reference>
<feature type="domain" description="YoaR-like putative peptidoglycan binding" evidence="1">
    <location>
        <begin position="87"/>
        <end position="194"/>
    </location>
</feature>
<dbReference type="PANTHER" id="PTHR35788">
    <property type="entry name" value="EXPORTED PROTEIN-RELATED"/>
    <property type="match status" value="1"/>
</dbReference>
<dbReference type="AlphaFoldDB" id="A0A1F7WKD5"/>
<sequence length="586" mass="64381">MFNIKFRKGFLSTKKIKYILALLLAFSIPLTVLAINKMLNYEKIQKNIAIAGIQIGGLSKSEAVTKLNQSIEVNPTIDLTIDKQSFTIPTSELGLNYNFQASVEQASAFTNPSLVENIANMFSTEKAISYFPLVYSLDENALNQYTSVIAGQVSTKPINPTISLTGNEVSVSSGSPGNDLTSEELVKLIDEHIKFAKGENITTTTRFIDPTLTDEQLKQARVRGQKMATKSATIKSDDTDFVIANEDLLKLMNPKGGFYNIEIDELIKAVDTTFNRDPVNAIFNFKDGKVVEFAAAKTGVAVNDVKLKNELLTALTQLENSDDAAIDLELPAEITQPKITTQEVNNLGIKELIGKGESNFHHSIPSRIHNVALASSQFNGVLIPPGTVFSFNDVLGDVSSYTGYKQAYVIRDGKTVLGDGGGVCQVSTTMFRAILNAGLPIVERQAHSYRVTYYEEGYPPGIDATVYAPTTDLKFKNDTPGYILVQTITDLDNLHLTFELYGTSDGRIASITTPIVTSVTPPLEDLYIDDPTLPAGKIQQIDWKAWGAKVNFKYTVTRDGETLQSKIFYSNYQPWQAKFLRGTGPI</sequence>
<feature type="domain" description="YoaR-like putative peptidoglycan binding" evidence="1">
    <location>
        <begin position="262"/>
        <end position="321"/>
    </location>
</feature>
<dbReference type="Pfam" id="PF12229">
    <property type="entry name" value="PG_binding_4"/>
    <property type="match status" value="2"/>
</dbReference>
<dbReference type="InterPro" id="IPR022029">
    <property type="entry name" value="YoaR-like_PG-bd"/>
</dbReference>
<dbReference type="Pfam" id="PF04294">
    <property type="entry name" value="VanW"/>
    <property type="match status" value="1"/>
</dbReference>
<protein>
    <recommendedName>
        <fullName evidence="1">YoaR-like putative peptidoglycan binding domain-containing protein</fullName>
    </recommendedName>
</protein>
<dbReference type="STRING" id="1802471.A2115_01115"/>
<proteinExistence type="predicted"/>
<comment type="caution">
    <text evidence="2">The sequence shown here is derived from an EMBL/GenBank/DDBJ whole genome shotgun (WGS) entry which is preliminary data.</text>
</comment>
<gene>
    <name evidence="2" type="ORF">A2115_01115</name>
</gene>
<dbReference type="PANTHER" id="PTHR35788:SF1">
    <property type="entry name" value="EXPORTED PROTEIN"/>
    <property type="match status" value="1"/>
</dbReference>
<evidence type="ECO:0000313" key="3">
    <source>
        <dbReference type="Proteomes" id="UP000176198"/>
    </source>
</evidence>
<dbReference type="InterPro" id="IPR052913">
    <property type="entry name" value="Glycopeptide_resist_protein"/>
</dbReference>